<dbReference type="InterPro" id="IPR036887">
    <property type="entry name" value="HTH_APSES_sf"/>
</dbReference>
<feature type="compositionally biased region" description="Low complexity" evidence="1">
    <location>
        <begin position="38"/>
        <end position="62"/>
    </location>
</feature>
<evidence type="ECO:0000313" key="5">
    <source>
        <dbReference type="EMBL" id="KAE9990429.1"/>
    </source>
</evidence>
<feature type="compositionally biased region" description="Low complexity" evidence="1">
    <location>
        <begin position="262"/>
        <end position="275"/>
    </location>
</feature>
<gene>
    <name evidence="3" type="ORF">BLS_008822</name>
    <name evidence="5" type="ORF">EG327_001382</name>
    <name evidence="4" type="ORF">EG328_010809</name>
</gene>
<dbReference type="SUPFAM" id="SSF54616">
    <property type="entry name" value="DNA-binding domain of Mlu1-box binding protein MBP1"/>
    <property type="match status" value="1"/>
</dbReference>
<dbReference type="GO" id="GO:0033309">
    <property type="term" value="C:SBF transcription complex"/>
    <property type="evidence" value="ECO:0007669"/>
    <property type="project" value="TreeGrafter"/>
</dbReference>
<dbReference type="GO" id="GO:0000981">
    <property type="term" value="F:DNA-binding transcription factor activity, RNA polymerase II-specific"/>
    <property type="evidence" value="ECO:0007669"/>
    <property type="project" value="UniProtKB-ARBA"/>
</dbReference>
<dbReference type="GO" id="GO:0003677">
    <property type="term" value="F:DNA binding"/>
    <property type="evidence" value="ECO:0007669"/>
    <property type="project" value="InterPro"/>
</dbReference>
<feature type="domain" description="HTH APSES-type" evidence="2">
    <location>
        <begin position="118"/>
        <end position="230"/>
    </location>
</feature>
<dbReference type="Proteomes" id="UP000447873">
    <property type="component" value="Unassembled WGS sequence"/>
</dbReference>
<evidence type="ECO:0000256" key="1">
    <source>
        <dbReference type="SAM" id="MobiDB-lite"/>
    </source>
</evidence>
<evidence type="ECO:0000313" key="3">
    <source>
        <dbReference type="EMBL" id="KAE9980362.1"/>
    </source>
</evidence>
<dbReference type="GO" id="GO:0030907">
    <property type="term" value="C:MBF transcription complex"/>
    <property type="evidence" value="ECO:0007669"/>
    <property type="project" value="TreeGrafter"/>
</dbReference>
<feature type="region of interest" description="Disordered" evidence="1">
    <location>
        <begin position="1"/>
        <end position="67"/>
    </location>
</feature>
<reference evidence="5 7" key="1">
    <citation type="submission" date="2019-07" db="EMBL/GenBank/DDBJ databases">
        <title>Venturia inaequalis Genome Resource.</title>
        <authorList>
            <person name="Lichtner F.J."/>
        </authorList>
    </citation>
    <scope>NUCLEOTIDE SEQUENCE [LARGE SCALE GENOMIC DNA]</scope>
    <source>
        <strain evidence="4 6">120213</strain>
        <strain evidence="3">Bline_iso_100314</strain>
        <strain evidence="5 7">DMI_063113</strain>
    </source>
</reference>
<accession>A0A8H3Z9C2</accession>
<dbReference type="EMBL" id="WNWR01000137">
    <property type="protein sequence ID" value="KAE9990429.1"/>
    <property type="molecule type" value="Genomic_DNA"/>
</dbReference>
<keyword evidence="7" id="KW-1185">Reference proteome</keyword>
<sequence length="517" mass="56156">MKVEDLLNPVRNQTDGQELRGRGMQALSQQQPQEMAYPSRSPSQSLSYTSSPSMAYSPSMPSGRKQKLRKDAPIIRKAQTKGVVQFPAHEAGDDEVLAAQYEIYQITPRGNIAEHCHKYPYSSDKKEFQENTGRDGFEVFQYTYMVPGDAKEYTVMWDYNIGLTTPAKVLSMNPGLKNISYSITGGALAAQGYWMPFQCAKAVAETFAYSIRYALVPIFGRDFVNACLRPEHLDFRSFKIDPAVVTHCGTETKLWPLRADARATPASSRAPSEAPDTPRPERNVLQSKQFKELRPKLATKATSPESGYGTDTDGGNSMYSPAVSPAPSTWTSINRPETPISMPTTQPLTPAAAVSPRFGGNNNGGGTPVKSYTPSELESANALLQLGRKEVLHHGLVPPILSSSSPTYPCSPRSSTPIPPSATNARSDNNTRQVKRRLSDLDTGYVADGSAAASEVGGLTPSLTPTLIAQGGKDKAPLFGGVAKGLLLSRLKGGIDEELESGHGQWHGQKRRRFMSV</sequence>
<dbReference type="PANTHER" id="PTHR43828:SF5">
    <property type="entry name" value="TRANSCRIPTIONAL REPRESSOR XBP1"/>
    <property type="match status" value="1"/>
</dbReference>
<dbReference type="OrthoDB" id="5562739at2759"/>
<evidence type="ECO:0000313" key="6">
    <source>
        <dbReference type="Proteomes" id="UP000447873"/>
    </source>
</evidence>
<dbReference type="EMBL" id="WNWS01000074">
    <property type="protein sequence ID" value="KAE9982527.1"/>
    <property type="molecule type" value="Genomic_DNA"/>
</dbReference>
<evidence type="ECO:0000313" key="7">
    <source>
        <dbReference type="Proteomes" id="UP000490939"/>
    </source>
</evidence>
<dbReference type="PROSITE" id="PS51299">
    <property type="entry name" value="HTH_APSES"/>
    <property type="match status" value="1"/>
</dbReference>
<evidence type="ECO:0000259" key="2">
    <source>
        <dbReference type="PROSITE" id="PS51299"/>
    </source>
</evidence>
<dbReference type="AlphaFoldDB" id="A0A8H3Z9C2"/>
<dbReference type="Proteomes" id="UP000433883">
    <property type="component" value="Unassembled WGS sequence"/>
</dbReference>
<dbReference type="PANTHER" id="PTHR43828">
    <property type="entry name" value="ASPARAGINASE"/>
    <property type="match status" value="1"/>
</dbReference>
<protein>
    <recommendedName>
        <fullName evidence="2">HTH APSES-type domain-containing protein</fullName>
    </recommendedName>
</protein>
<feature type="region of interest" description="Disordered" evidence="1">
    <location>
        <begin position="259"/>
        <end position="315"/>
    </location>
</feature>
<dbReference type="Proteomes" id="UP000490939">
    <property type="component" value="Unassembled WGS sequence"/>
</dbReference>
<feature type="compositionally biased region" description="Polar residues" evidence="1">
    <location>
        <begin position="401"/>
        <end position="432"/>
    </location>
</feature>
<dbReference type="InterPro" id="IPR051642">
    <property type="entry name" value="SWI6-like"/>
</dbReference>
<proteinExistence type="predicted"/>
<dbReference type="EMBL" id="WNWQ01000077">
    <property type="protein sequence ID" value="KAE9980362.1"/>
    <property type="molecule type" value="Genomic_DNA"/>
</dbReference>
<name>A0A8H3Z9C2_VENIN</name>
<comment type="caution">
    <text evidence="5">The sequence shown here is derived from an EMBL/GenBank/DDBJ whole genome shotgun (WGS) entry which is preliminary data.</text>
</comment>
<dbReference type="Gene3D" id="3.10.260.10">
    <property type="entry name" value="Transcription regulator HTH, APSES-type DNA-binding domain"/>
    <property type="match status" value="1"/>
</dbReference>
<dbReference type="InterPro" id="IPR003163">
    <property type="entry name" value="Tscrpt_reg_HTH_APSES-type"/>
</dbReference>
<feature type="region of interest" description="Disordered" evidence="1">
    <location>
        <begin position="400"/>
        <end position="433"/>
    </location>
</feature>
<evidence type="ECO:0000313" key="4">
    <source>
        <dbReference type="EMBL" id="KAE9982527.1"/>
    </source>
</evidence>
<organism evidence="5 7">
    <name type="scientific">Venturia inaequalis</name>
    <name type="common">Apple scab fungus</name>
    <dbReference type="NCBI Taxonomy" id="5025"/>
    <lineage>
        <taxon>Eukaryota</taxon>
        <taxon>Fungi</taxon>
        <taxon>Dikarya</taxon>
        <taxon>Ascomycota</taxon>
        <taxon>Pezizomycotina</taxon>
        <taxon>Dothideomycetes</taxon>
        <taxon>Pleosporomycetidae</taxon>
        <taxon>Venturiales</taxon>
        <taxon>Venturiaceae</taxon>
        <taxon>Venturia</taxon>
    </lineage>
</organism>